<feature type="domain" description="NADH:flavin oxidoreductase/NADH oxidase N-terminal" evidence="6">
    <location>
        <begin position="2"/>
        <end position="342"/>
    </location>
</feature>
<dbReference type="RefSeq" id="WP_096422147.1">
    <property type="nucleotide sequence ID" value="NZ_AP017315.1"/>
</dbReference>
<keyword evidence="5" id="KW-0560">Oxidoreductase</keyword>
<dbReference type="GO" id="GO:0003959">
    <property type="term" value="F:NADPH dehydrogenase activity"/>
    <property type="evidence" value="ECO:0007669"/>
    <property type="project" value="InterPro"/>
</dbReference>
<dbReference type="PANTHER" id="PTHR43303:SF4">
    <property type="entry name" value="NADPH DEHYDROGENASE C23G7.10C-RELATED"/>
    <property type="match status" value="1"/>
</dbReference>
<dbReference type="Proteomes" id="UP000218965">
    <property type="component" value="Chromosome"/>
</dbReference>
<evidence type="ECO:0000256" key="1">
    <source>
        <dbReference type="ARBA" id="ARBA00001917"/>
    </source>
</evidence>
<evidence type="ECO:0000256" key="4">
    <source>
        <dbReference type="ARBA" id="ARBA00022857"/>
    </source>
</evidence>
<proteinExistence type="predicted"/>
<evidence type="ECO:0000313" key="8">
    <source>
        <dbReference type="Proteomes" id="UP000218965"/>
    </source>
</evidence>
<dbReference type="InterPro" id="IPR044152">
    <property type="entry name" value="YqjM-like"/>
</dbReference>
<accession>A0A0U4WYF3</accession>
<comment type="cofactor">
    <cofactor evidence="1">
        <name>FMN</name>
        <dbReference type="ChEBI" id="CHEBI:58210"/>
    </cofactor>
</comment>
<dbReference type="Pfam" id="PF00724">
    <property type="entry name" value="Oxidored_FMN"/>
    <property type="match status" value="1"/>
</dbReference>
<keyword evidence="3" id="KW-0288">FMN</keyword>
<dbReference type="Gene3D" id="3.20.20.70">
    <property type="entry name" value="Aldolase class I"/>
    <property type="match status" value="1"/>
</dbReference>
<dbReference type="EMBL" id="AP017315">
    <property type="protein sequence ID" value="BAU32746.1"/>
    <property type="molecule type" value="Genomic_DNA"/>
</dbReference>
<name>A0A0U4WYF3_9MICO</name>
<dbReference type="SUPFAM" id="SSF51395">
    <property type="entry name" value="FMN-linked oxidoreductases"/>
    <property type="match status" value="1"/>
</dbReference>
<dbReference type="OrthoDB" id="3169239at2"/>
<dbReference type="InterPro" id="IPR001155">
    <property type="entry name" value="OxRdtase_FMN_N"/>
</dbReference>
<evidence type="ECO:0000256" key="3">
    <source>
        <dbReference type="ARBA" id="ARBA00022643"/>
    </source>
</evidence>
<dbReference type="PANTHER" id="PTHR43303">
    <property type="entry name" value="NADPH DEHYDROGENASE C23G7.10C-RELATED"/>
    <property type="match status" value="1"/>
</dbReference>
<reference evidence="8" key="1">
    <citation type="submission" date="2015-12" db="EMBL/GenBank/DDBJ databases">
        <authorList>
            <person name="Shamseldin A."/>
            <person name="Moawad H."/>
            <person name="Abd El-Rahim W.M."/>
            <person name="Sadowsky M.J."/>
        </authorList>
    </citation>
    <scope>NUCLEOTIDE SEQUENCE [LARGE SCALE GENOMIC DNA]</scope>
    <source>
        <strain evidence="8">JAM AC0309</strain>
    </source>
</reference>
<dbReference type="CDD" id="cd02932">
    <property type="entry name" value="OYE_YqiM_FMN"/>
    <property type="match status" value="1"/>
</dbReference>
<keyword evidence="4" id="KW-0521">NADP</keyword>
<dbReference type="AlphaFoldDB" id="A0A0U4WYF3"/>
<evidence type="ECO:0000313" key="7">
    <source>
        <dbReference type="EMBL" id="BAU32746.1"/>
    </source>
</evidence>
<reference evidence="7 8" key="2">
    <citation type="submission" date="2016-01" db="EMBL/GenBank/DDBJ databases">
        <title>Microcella alkaliphila JAM AC0309 whole genome shotgun sequence.</title>
        <authorList>
            <person name="Kurata A."/>
            <person name="Hirose Y."/>
            <person name="Kishimoto N."/>
            <person name="Kobayashi T."/>
        </authorList>
    </citation>
    <scope>NUCLEOTIDE SEQUENCE [LARGE SCALE GENOMIC DNA]</scope>
    <source>
        <strain evidence="7 8">JAM AC0309</strain>
    </source>
</reference>
<evidence type="ECO:0000259" key="6">
    <source>
        <dbReference type="Pfam" id="PF00724"/>
    </source>
</evidence>
<sequence length="363" mass="39169">MLFSPLTLRSLTLRNRLWVSPLCQYSSTNADGMPTDWHLVHLGSFARGGAGLVMAEATAVVPEGRISPHDTGIWNDEQATAWKRVTDFIHSQGSAAAIQLAHAGRKASVYPEWGTLAGGHTGRGTVPAEQGGWVTEAPSAIAFEPYATPVALMAPRIQELVAAFADGARRSVEAGFDLVEIHAAHGYLIHQFLSPLSNERGDEYGGSLENRARFLLDIVRAVRAAVPTTPVLVRFSATDYTDGGWDEDQTATVAHWALEAGADLFDISSGGLVRAPIPVGPGYQVPLAAHVREHGEVPVNAVGLITTAEQAEQILREGKADAIMMGREFMRDPHAPLRFARELGVEFDEGADIWPPQYVRAKI</sequence>
<organism evidence="7 8">
    <name type="scientific">Microcella alkaliphila</name>
    <dbReference type="NCBI Taxonomy" id="279828"/>
    <lineage>
        <taxon>Bacteria</taxon>
        <taxon>Bacillati</taxon>
        <taxon>Actinomycetota</taxon>
        <taxon>Actinomycetes</taxon>
        <taxon>Micrococcales</taxon>
        <taxon>Microbacteriaceae</taxon>
        <taxon>Microcella</taxon>
    </lineage>
</organism>
<dbReference type="InterPro" id="IPR013785">
    <property type="entry name" value="Aldolase_TIM"/>
</dbReference>
<dbReference type="KEGG" id="malk:MalAC0309_1899"/>
<evidence type="ECO:0000256" key="5">
    <source>
        <dbReference type="ARBA" id="ARBA00023002"/>
    </source>
</evidence>
<evidence type="ECO:0000256" key="2">
    <source>
        <dbReference type="ARBA" id="ARBA00022630"/>
    </source>
</evidence>
<keyword evidence="2" id="KW-0285">Flavoprotein</keyword>
<dbReference type="GO" id="GO:0050661">
    <property type="term" value="F:NADP binding"/>
    <property type="evidence" value="ECO:0007669"/>
    <property type="project" value="InterPro"/>
</dbReference>
<dbReference type="GO" id="GO:0010181">
    <property type="term" value="F:FMN binding"/>
    <property type="evidence" value="ECO:0007669"/>
    <property type="project" value="InterPro"/>
</dbReference>
<gene>
    <name evidence="7" type="ORF">MalAC0309_1899</name>
</gene>
<protein>
    <submittedName>
        <fullName evidence="7">Oxidoreductase</fullName>
    </submittedName>
</protein>